<dbReference type="PANTHER" id="PTHR35848:SF9">
    <property type="entry name" value="SLL1358 PROTEIN"/>
    <property type="match status" value="1"/>
</dbReference>
<feature type="chain" id="PRO_5006711108" evidence="5">
    <location>
        <begin position="29"/>
        <end position="493"/>
    </location>
</feature>
<feature type="binding site" evidence="3">
    <location>
        <position position="193"/>
    </location>
    <ligand>
        <name>Mn(2+)</name>
        <dbReference type="ChEBI" id="CHEBI:29035"/>
        <label>1</label>
    </ligand>
</feature>
<evidence type="ECO:0000256" key="4">
    <source>
        <dbReference type="SAM" id="MobiDB-lite"/>
    </source>
</evidence>
<feature type="binding site" evidence="3">
    <location>
        <position position="197"/>
    </location>
    <ligand>
        <name>Mn(2+)</name>
        <dbReference type="ChEBI" id="CHEBI:29035"/>
        <label>1</label>
    </ligand>
</feature>
<evidence type="ECO:0000313" key="8">
    <source>
        <dbReference type="Proteomes" id="UP000054383"/>
    </source>
</evidence>
<dbReference type="SUPFAM" id="SSF51182">
    <property type="entry name" value="RmlC-like cupins"/>
    <property type="match status" value="1"/>
</dbReference>
<dbReference type="OMA" id="ELHWHKA"/>
<feature type="binding site" evidence="3">
    <location>
        <position position="417"/>
    </location>
    <ligand>
        <name>Mn(2+)</name>
        <dbReference type="ChEBI" id="CHEBI:29035"/>
        <label>2</label>
    </ligand>
</feature>
<proteinExistence type="predicted"/>
<organism evidence="7 8">
    <name type="scientific">Talaromyces islandicus</name>
    <name type="common">Penicillium islandicum</name>
    <dbReference type="NCBI Taxonomy" id="28573"/>
    <lineage>
        <taxon>Eukaryota</taxon>
        <taxon>Fungi</taxon>
        <taxon>Dikarya</taxon>
        <taxon>Ascomycota</taxon>
        <taxon>Pezizomycotina</taxon>
        <taxon>Eurotiomycetes</taxon>
        <taxon>Eurotiomycetidae</taxon>
        <taxon>Eurotiales</taxon>
        <taxon>Trichocomaceae</taxon>
        <taxon>Talaromyces</taxon>
        <taxon>Talaromyces sect. Islandici</taxon>
    </lineage>
</organism>
<protein>
    <submittedName>
        <fullName evidence="7">Oxalate decarboxylase OxdD</fullName>
    </submittedName>
</protein>
<evidence type="ECO:0000313" key="7">
    <source>
        <dbReference type="EMBL" id="CRG84549.1"/>
    </source>
</evidence>
<dbReference type="PANTHER" id="PTHR35848">
    <property type="entry name" value="OXALATE-BINDING PROTEIN"/>
    <property type="match status" value="1"/>
</dbReference>
<dbReference type="InterPro" id="IPR006045">
    <property type="entry name" value="Cupin_1"/>
</dbReference>
<dbReference type="CDD" id="cd20305">
    <property type="entry name" value="cupin_OxDC_C"/>
    <property type="match status" value="1"/>
</dbReference>
<dbReference type="InterPro" id="IPR011051">
    <property type="entry name" value="RmlC_Cupin_sf"/>
</dbReference>
<evidence type="ECO:0000256" key="3">
    <source>
        <dbReference type="PIRSR" id="PIRSR617774-2"/>
    </source>
</evidence>
<evidence type="ECO:0000256" key="2">
    <source>
        <dbReference type="PIRSR" id="PIRSR617774-1"/>
    </source>
</evidence>
<keyword evidence="1 3" id="KW-0479">Metal-binding</keyword>
<feature type="binding site" evidence="3">
    <location>
        <position position="191"/>
    </location>
    <ligand>
        <name>Mn(2+)</name>
        <dbReference type="ChEBI" id="CHEBI:29035"/>
        <label>1</label>
    </ligand>
</feature>
<dbReference type="STRING" id="28573.A0A0U1LN62"/>
<reference evidence="7 8" key="1">
    <citation type="submission" date="2015-04" db="EMBL/GenBank/DDBJ databases">
        <authorList>
            <person name="Syromyatnikov M.Y."/>
            <person name="Popov V.N."/>
        </authorList>
    </citation>
    <scope>NUCLEOTIDE SEQUENCE [LARGE SCALE GENOMIC DNA]</scope>
    <source>
        <strain evidence="7">WF-38-12</strain>
    </source>
</reference>
<dbReference type="AlphaFoldDB" id="A0A0U1LN62"/>
<dbReference type="SMART" id="SM00835">
    <property type="entry name" value="Cupin_1"/>
    <property type="match status" value="2"/>
</dbReference>
<keyword evidence="8" id="KW-1185">Reference proteome</keyword>
<feature type="active site" description="Proton donor" evidence="2">
    <location>
        <position position="431"/>
    </location>
</feature>
<dbReference type="NCBIfam" id="TIGR03404">
    <property type="entry name" value="bicupin_oxalic"/>
    <property type="match status" value="1"/>
</dbReference>
<dbReference type="GO" id="GO:0046872">
    <property type="term" value="F:metal ion binding"/>
    <property type="evidence" value="ECO:0007669"/>
    <property type="project" value="UniProtKB-KW"/>
</dbReference>
<sequence>MLMSQVPSRGLYQALLFLAFTIPAHIHALPTSPRSTDWAGPAGDDESNGGAPLRGSLSLQGQIPNEVDSANSAVVSPYEMAPGQDANADLGIPFTWENTDEPQPIRGSYGATDPGPQTYAYSKLNPNIVAPPGTDKGSIANPKWPMELSHNRILPDGAGWARQENTEVLPLASEMAGVDMRLAPGAYRELHWHSASEWAYVLNGSVRVQALNEDGQTFVDDLQAGDVWFFPPGIPHSLQALDQGSEFLLVFDQGDFDDSGTGLITEMFLRTPKEVLSKNLNAPLSDFDDLPSDELYIFNGTPAPEMSAQNVSGPGGVAQGNQSYTYHLSKQPAYEVPGGSIKIIDPLNFPLASMFSVALVTIKPGAMRELHWHSTSDEWGFFIAGEGRVTAYEPPSTGNTFDFQAGDVSYVPATYSHYIENTGTEDIVFLEVLLAPQFTDISVGQWLKLTPEQIVKDTLHLPQSLLDGLSPNKQYIVQGDKNLTALAGGSGTA</sequence>
<name>A0A0U1LN62_TALIS</name>
<dbReference type="GO" id="GO:0033609">
    <property type="term" value="P:oxalate metabolic process"/>
    <property type="evidence" value="ECO:0007669"/>
    <property type="project" value="InterPro"/>
</dbReference>
<evidence type="ECO:0000256" key="1">
    <source>
        <dbReference type="ARBA" id="ARBA00022723"/>
    </source>
</evidence>
<dbReference type="InterPro" id="IPR017774">
    <property type="entry name" value="Bicupin_oxalate_deCO2ase/Oxase"/>
</dbReference>
<evidence type="ECO:0000259" key="6">
    <source>
        <dbReference type="SMART" id="SM00835"/>
    </source>
</evidence>
<dbReference type="InterPro" id="IPR051610">
    <property type="entry name" value="GPI/OXD"/>
</dbReference>
<feature type="region of interest" description="Disordered" evidence="4">
    <location>
        <begin position="33"/>
        <end position="58"/>
    </location>
</feature>
<dbReference type="Gene3D" id="2.60.120.10">
    <property type="entry name" value="Jelly Rolls"/>
    <property type="match status" value="2"/>
</dbReference>
<comment type="cofactor">
    <cofactor evidence="3">
        <name>Mn(2+)</name>
        <dbReference type="ChEBI" id="CHEBI:29035"/>
    </cofactor>
    <text evidence="3">Binds 2 manganese ions per subunit.</text>
</comment>
<keyword evidence="3" id="KW-0464">Manganese</keyword>
<dbReference type="Proteomes" id="UP000054383">
    <property type="component" value="Unassembled WGS sequence"/>
</dbReference>
<dbReference type="EMBL" id="CVMT01000001">
    <property type="protein sequence ID" value="CRG84549.1"/>
    <property type="molecule type" value="Genomic_DNA"/>
</dbReference>
<feature type="domain" description="Cupin type-1" evidence="6">
    <location>
        <begin position="326"/>
        <end position="467"/>
    </location>
</feature>
<dbReference type="InterPro" id="IPR014710">
    <property type="entry name" value="RmlC-like_jellyroll"/>
</dbReference>
<evidence type="ECO:0000256" key="5">
    <source>
        <dbReference type="SAM" id="SignalP"/>
    </source>
</evidence>
<dbReference type="OrthoDB" id="10263073at2759"/>
<dbReference type="Pfam" id="PF00190">
    <property type="entry name" value="Cupin_1"/>
    <property type="match status" value="2"/>
</dbReference>
<feature type="binding site" evidence="3">
    <location>
        <position position="373"/>
    </location>
    <ligand>
        <name>Mn(2+)</name>
        <dbReference type="ChEBI" id="CHEBI:29035"/>
        <label>2</label>
    </ligand>
</feature>
<feature type="domain" description="Cupin type-1" evidence="6">
    <location>
        <begin position="151"/>
        <end position="288"/>
    </location>
</feature>
<feature type="binding site" evidence="3">
    <location>
        <position position="236"/>
    </location>
    <ligand>
        <name>Mn(2+)</name>
        <dbReference type="ChEBI" id="CHEBI:29035"/>
        <label>1</label>
    </ligand>
</feature>
<feature type="binding site" evidence="3">
    <location>
        <position position="371"/>
    </location>
    <ligand>
        <name>Mn(2+)</name>
        <dbReference type="ChEBI" id="CHEBI:29035"/>
        <label>2</label>
    </ligand>
</feature>
<gene>
    <name evidence="7" type="ORF">PISL3812_01818</name>
</gene>
<feature type="signal peptide" evidence="5">
    <location>
        <begin position="1"/>
        <end position="28"/>
    </location>
</feature>
<dbReference type="CDD" id="cd20304">
    <property type="entry name" value="cupin_OxDC_N"/>
    <property type="match status" value="1"/>
</dbReference>
<keyword evidence="5" id="KW-0732">Signal</keyword>
<accession>A0A0U1LN62</accession>
<feature type="binding site" evidence="3">
    <location>
        <position position="378"/>
    </location>
    <ligand>
        <name>Mn(2+)</name>
        <dbReference type="ChEBI" id="CHEBI:29035"/>
        <label>2</label>
    </ligand>
</feature>